<dbReference type="InterPro" id="IPR010982">
    <property type="entry name" value="Lambda_DNA-bd_dom_sf"/>
</dbReference>
<dbReference type="SMART" id="SM00530">
    <property type="entry name" value="HTH_XRE"/>
    <property type="match status" value="1"/>
</dbReference>
<sequence length="82" mass="9053">MFMSDLEDKKILALGKAIKMEMVGQDLTQKVLADKIGIHRETLSRYLSGAAGYNMPIGILFQISNTLGVSVQDLVERAEARL</sequence>
<evidence type="ECO:0000313" key="2">
    <source>
        <dbReference type="EMBL" id="SEE83955.1"/>
    </source>
</evidence>
<evidence type="ECO:0000313" key="3">
    <source>
        <dbReference type="Proteomes" id="UP000182725"/>
    </source>
</evidence>
<name>A0A1H5M3X6_9MICC</name>
<protein>
    <submittedName>
        <fullName evidence="2">Helix-turn-helix</fullName>
    </submittedName>
</protein>
<dbReference type="GO" id="GO:0003677">
    <property type="term" value="F:DNA binding"/>
    <property type="evidence" value="ECO:0007669"/>
    <property type="project" value="InterPro"/>
</dbReference>
<dbReference type="Gene3D" id="1.10.260.40">
    <property type="entry name" value="lambda repressor-like DNA-binding domains"/>
    <property type="match status" value="1"/>
</dbReference>
<evidence type="ECO:0000259" key="1">
    <source>
        <dbReference type="PROSITE" id="PS50943"/>
    </source>
</evidence>
<gene>
    <name evidence="2" type="ORF">SAMN04489740_2738</name>
</gene>
<dbReference type="SUPFAM" id="SSF47413">
    <property type="entry name" value="lambda repressor-like DNA-binding domains"/>
    <property type="match status" value="1"/>
</dbReference>
<organism evidence="2 3">
    <name type="scientific">Arthrobacter alpinus</name>
    <dbReference type="NCBI Taxonomy" id="656366"/>
    <lineage>
        <taxon>Bacteria</taxon>
        <taxon>Bacillati</taxon>
        <taxon>Actinomycetota</taxon>
        <taxon>Actinomycetes</taxon>
        <taxon>Micrococcales</taxon>
        <taxon>Micrococcaceae</taxon>
        <taxon>Arthrobacter</taxon>
    </lineage>
</organism>
<feature type="domain" description="HTH cro/C1-type" evidence="1">
    <location>
        <begin position="18"/>
        <end position="74"/>
    </location>
</feature>
<dbReference type="EMBL" id="FNTV01000001">
    <property type="protein sequence ID" value="SEE83955.1"/>
    <property type="molecule type" value="Genomic_DNA"/>
</dbReference>
<dbReference type="PROSITE" id="PS50943">
    <property type="entry name" value="HTH_CROC1"/>
    <property type="match status" value="1"/>
</dbReference>
<dbReference type="AlphaFoldDB" id="A0A1H5M3X6"/>
<reference evidence="2 3" key="1">
    <citation type="submission" date="2016-10" db="EMBL/GenBank/DDBJ databases">
        <authorList>
            <person name="de Groot N.N."/>
        </authorList>
    </citation>
    <scope>NUCLEOTIDE SEQUENCE [LARGE SCALE GENOMIC DNA]</scope>
    <source>
        <strain evidence="2 3">DSM 22274</strain>
    </source>
</reference>
<dbReference type="InterPro" id="IPR001387">
    <property type="entry name" value="Cro/C1-type_HTH"/>
</dbReference>
<dbReference type="CDD" id="cd00093">
    <property type="entry name" value="HTH_XRE"/>
    <property type="match status" value="1"/>
</dbReference>
<dbReference type="Pfam" id="PF01381">
    <property type="entry name" value="HTH_3"/>
    <property type="match status" value="1"/>
</dbReference>
<dbReference type="Proteomes" id="UP000182725">
    <property type="component" value="Unassembled WGS sequence"/>
</dbReference>
<accession>A0A1H5M3X6</accession>
<proteinExistence type="predicted"/>